<proteinExistence type="predicted"/>
<feature type="repeat" description="TPR" evidence="1">
    <location>
        <begin position="424"/>
        <end position="457"/>
    </location>
</feature>
<organism evidence="2 4">
    <name type="scientific">Rotaria socialis</name>
    <dbReference type="NCBI Taxonomy" id="392032"/>
    <lineage>
        <taxon>Eukaryota</taxon>
        <taxon>Metazoa</taxon>
        <taxon>Spiralia</taxon>
        <taxon>Gnathifera</taxon>
        <taxon>Rotifera</taxon>
        <taxon>Eurotatoria</taxon>
        <taxon>Bdelloidea</taxon>
        <taxon>Philodinida</taxon>
        <taxon>Philodinidae</taxon>
        <taxon>Rotaria</taxon>
    </lineage>
</organism>
<dbReference type="Pfam" id="PF13176">
    <property type="entry name" value="TPR_7"/>
    <property type="match status" value="1"/>
</dbReference>
<feature type="repeat" description="TPR" evidence="1">
    <location>
        <begin position="520"/>
        <end position="553"/>
    </location>
</feature>
<keyword evidence="1" id="KW-0802">TPR repeat</keyword>
<accession>A0A817RIL5</accession>
<dbReference type="SMART" id="SM00028">
    <property type="entry name" value="TPR"/>
    <property type="match status" value="4"/>
</dbReference>
<evidence type="ECO:0000313" key="4">
    <source>
        <dbReference type="Proteomes" id="UP000663833"/>
    </source>
</evidence>
<dbReference type="PROSITE" id="PS50005">
    <property type="entry name" value="TPR"/>
    <property type="match status" value="2"/>
</dbReference>
<dbReference type="SUPFAM" id="SSF48452">
    <property type="entry name" value="TPR-like"/>
    <property type="match status" value="1"/>
</dbReference>
<evidence type="ECO:0000313" key="3">
    <source>
        <dbReference type="EMBL" id="CAF4519827.1"/>
    </source>
</evidence>
<gene>
    <name evidence="3" type="ORF">HFQ381_LOCUS29049</name>
    <name evidence="2" type="ORF">LUA448_LOCUS4740</name>
</gene>
<reference evidence="2" key="1">
    <citation type="submission" date="2021-02" db="EMBL/GenBank/DDBJ databases">
        <authorList>
            <person name="Nowell W R."/>
        </authorList>
    </citation>
    <scope>NUCLEOTIDE SEQUENCE</scope>
</reference>
<dbReference type="AlphaFoldDB" id="A0A817RIL5"/>
<evidence type="ECO:0000313" key="2">
    <source>
        <dbReference type="EMBL" id="CAF3249406.1"/>
    </source>
</evidence>
<dbReference type="EMBL" id="CAJOBO010004401">
    <property type="protein sequence ID" value="CAF4519827.1"/>
    <property type="molecule type" value="Genomic_DNA"/>
</dbReference>
<dbReference type="Proteomes" id="UP000663851">
    <property type="component" value="Unassembled WGS sequence"/>
</dbReference>
<dbReference type="Gene3D" id="1.25.40.10">
    <property type="entry name" value="Tetratricopeptide repeat domain"/>
    <property type="match status" value="2"/>
</dbReference>
<dbReference type="InterPro" id="IPR019734">
    <property type="entry name" value="TPR_rpt"/>
</dbReference>
<name>A0A817RIL5_9BILA</name>
<dbReference type="Gene3D" id="3.90.176.10">
    <property type="entry name" value="Toxin ADP-ribosyltransferase, Chain A, domain 1"/>
    <property type="match status" value="1"/>
</dbReference>
<dbReference type="Proteomes" id="UP000663833">
    <property type="component" value="Unassembled WGS sequence"/>
</dbReference>
<dbReference type="EMBL" id="CAJNYD010000361">
    <property type="protein sequence ID" value="CAF3249406.1"/>
    <property type="molecule type" value="Genomic_DNA"/>
</dbReference>
<dbReference type="InterPro" id="IPR011990">
    <property type="entry name" value="TPR-like_helical_dom_sf"/>
</dbReference>
<comment type="caution">
    <text evidence="2">The sequence shown here is derived from an EMBL/GenBank/DDBJ whole genome shotgun (WGS) entry which is preliminary data.</text>
</comment>
<protein>
    <submittedName>
        <fullName evidence="2">Uncharacterized protein</fullName>
    </submittedName>
</protein>
<sequence length="610" mass="71233">MVLNSRSSIGHNLMCIFYHDPKLPAHYQRLMKLRLDETFYYTCTFTDPRNLTAYVRHRFIVNRLVLIISGEKAQFLCDIMGKSKRIPHNSFLYEFQFDKNKLKSELSADKKFHSIDELFKKITDDVKQFTNKENQYPQMVVDNDETILQQSTLSFGIHEKPKNQQSFSYLSTQALKFILFQSFIEVLLGIPIDKDAIRHMWVRCRGDTANQDNDNYLKQVDEFEDTYSSTDAIRFYSKDSFLFRSVNKALRCENIERIFTFHPFISHLHQQLLKLGSEQRCTGNCLQTVLHRGKKLPASVLQQLQDNTDHLISINSFLSTTKNDNVANMFADNVNMRSGYETVILEMHLDDTRLEKMMQMKRPCADITNQCENPDEEEVLFFMGFVWCIKSVNQAPENHWKVELELSTDMNVHMANNFNELKGECTYFTLGKILHELGEYTDAINFYERMLESASNLSSKTRAEIHFHIGISAFANNLYKFAIDNLREAEQLMEKAARPSDGISTTFRPAYAEDNELTPMRILTNIGLVYQKMNNETNAYDSFDKALKRDGSTIDKAKLCYYIGVLQFECRKYEDARFYYHQAYDLAEDEELKIEINQRLDKLENTAVNT</sequence>
<dbReference type="SUPFAM" id="SSF56399">
    <property type="entry name" value="ADP-ribosylation"/>
    <property type="match status" value="1"/>
</dbReference>
<evidence type="ECO:0000256" key="1">
    <source>
        <dbReference type="PROSITE-ProRule" id="PRU00339"/>
    </source>
</evidence>
<dbReference type="Pfam" id="PF13181">
    <property type="entry name" value="TPR_8"/>
    <property type="match status" value="1"/>
</dbReference>